<evidence type="ECO:0000256" key="6">
    <source>
        <dbReference type="ARBA" id="ARBA00023237"/>
    </source>
</evidence>
<dbReference type="InterPro" id="IPR037066">
    <property type="entry name" value="Plug_dom_sf"/>
</dbReference>
<evidence type="ECO:0000313" key="9">
    <source>
        <dbReference type="EMBL" id="RAJ81840.1"/>
    </source>
</evidence>
<dbReference type="AlphaFoldDB" id="A0A327W0C5"/>
<comment type="caution">
    <text evidence="9">The sequence shown here is derived from an EMBL/GenBank/DDBJ whole genome shotgun (WGS) entry which is preliminary data.</text>
</comment>
<reference evidence="9 10" key="1">
    <citation type="submission" date="2018-06" db="EMBL/GenBank/DDBJ databases">
        <title>Genomic Encyclopedia of Archaeal and Bacterial Type Strains, Phase II (KMG-II): from individual species to whole genera.</title>
        <authorList>
            <person name="Goeker M."/>
        </authorList>
    </citation>
    <scope>NUCLEOTIDE SEQUENCE [LARGE SCALE GENOMIC DNA]</scope>
    <source>
        <strain evidence="9 10">DSM 29821</strain>
    </source>
</reference>
<dbReference type="NCBIfam" id="TIGR04056">
    <property type="entry name" value="OMP_RagA_SusC"/>
    <property type="match status" value="1"/>
</dbReference>
<proteinExistence type="inferred from homology"/>
<dbReference type="Pfam" id="PF13715">
    <property type="entry name" value="CarbopepD_reg_2"/>
    <property type="match status" value="1"/>
</dbReference>
<evidence type="ECO:0000256" key="4">
    <source>
        <dbReference type="ARBA" id="ARBA00022692"/>
    </source>
</evidence>
<dbReference type="Gene3D" id="2.170.130.10">
    <property type="entry name" value="TonB-dependent receptor, plug domain"/>
    <property type="match status" value="1"/>
</dbReference>
<evidence type="ECO:0000259" key="8">
    <source>
        <dbReference type="Pfam" id="PF07715"/>
    </source>
</evidence>
<dbReference type="Gene3D" id="2.60.40.1120">
    <property type="entry name" value="Carboxypeptidase-like, regulatory domain"/>
    <property type="match status" value="1"/>
</dbReference>
<dbReference type="EMBL" id="QLMA01000004">
    <property type="protein sequence ID" value="RAJ81840.1"/>
    <property type="molecule type" value="Genomic_DNA"/>
</dbReference>
<dbReference type="SUPFAM" id="SSF56935">
    <property type="entry name" value="Porins"/>
    <property type="match status" value="1"/>
</dbReference>
<evidence type="ECO:0000256" key="7">
    <source>
        <dbReference type="PROSITE-ProRule" id="PRU01360"/>
    </source>
</evidence>
<dbReference type="GO" id="GO:0009279">
    <property type="term" value="C:cell outer membrane"/>
    <property type="evidence" value="ECO:0007669"/>
    <property type="project" value="UniProtKB-SubCell"/>
</dbReference>
<dbReference type="OrthoDB" id="9768177at2"/>
<dbReference type="InterPro" id="IPR023997">
    <property type="entry name" value="TonB-dep_OMP_SusC/RagA_CS"/>
</dbReference>
<dbReference type="InterPro" id="IPR012910">
    <property type="entry name" value="Plug_dom"/>
</dbReference>
<dbReference type="Pfam" id="PF07715">
    <property type="entry name" value="Plug"/>
    <property type="match status" value="1"/>
</dbReference>
<keyword evidence="10" id="KW-1185">Reference proteome</keyword>
<comment type="similarity">
    <text evidence="7">Belongs to the TonB-dependent receptor family.</text>
</comment>
<comment type="subcellular location">
    <subcellularLocation>
        <location evidence="1 7">Cell outer membrane</location>
        <topology evidence="1 7">Multi-pass membrane protein</topology>
    </subcellularLocation>
</comment>
<gene>
    <name evidence="9" type="ORF">CLV59_10465</name>
</gene>
<evidence type="ECO:0000313" key="10">
    <source>
        <dbReference type="Proteomes" id="UP000249819"/>
    </source>
</evidence>
<evidence type="ECO:0000256" key="3">
    <source>
        <dbReference type="ARBA" id="ARBA00022452"/>
    </source>
</evidence>
<evidence type="ECO:0000256" key="2">
    <source>
        <dbReference type="ARBA" id="ARBA00022448"/>
    </source>
</evidence>
<organism evidence="9 10">
    <name type="scientific">Chitinophaga dinghuensis</name>
    <dbReference type="NCBI Taxonomy" id="1539050"/>
    <lineage>
        <taxon>Bacteria</taxon>
        <taxon>Pseudomonadati</taxon>
        <taxon>Bacteroidota</taxon>
        <taxon>Chitinophagia</taxon>
        <taxon>Chitinophagales</taxon>
        <taxon>Chitinophagaceae</taxon>
        <taxon>Chitinophaga</taxon>
    </lineage>
</organism>
<evidence type="ECO:0000256" key="5">
    <source>
        <dbReference type="ARBA" id="ARBA00023136"/>
    </source>
</evidence>
<protein>
    <submittedName>
        <fullName evidence="9">TonB-linked SusC/RagA family outer membrane protein</fullName>
    </submittedName>
</protein>
<dbReference type="InterPro" id="IPR023996">
    <property type="entry name" value="TonB-dep_OMP_SusC/RagA"/>
</dbReference>
<dbReference type="NCBIfam" id="TIGR04057">
    <property type="entry name" value="SusC_RagA_signa"/>
    <property type="match status" value="1"/>
</dbReference>
<dbReference type="InterPro" id="IPR008969">
    <property type="entry name" value="CarboxyPept-like_regulatory"/>
</dbReference>
<dbReference type="PROSITE" id="PS52016">
    <property type="entry name" value="TONB_DEPENDENT_REC_3"/>
    <property type="match status" value="1"/>
</dbReference>
<feature type="domain" description="TonB-dependent receptor plug" evidence="8">
    <location>
        <begin position="218"/>
        <end position="322"/>
    </location>
</feature>
<evidence type="ECO:0000256" key="1">
    <source>
        <dbReference type="ARBA" id="ARBA00004571"/>
    </source>
</evidence>
<dbReference type="InterPro" id="IPR039426">
    <property type="entry name" value="TonB-dep_rcpt-like"/>
</dbReference>
<keyword evidence="6 7" id="KW-0998">Cell outer membrane</keyword>
<dbReference type="Proteomes" id="UP000249819">
    <property type="component" value="Unassembled WGS sequence"/>
</dbReference>
<keyword evidence="3 7" id="KW-1134">Transmembrane beta strand</keyword>
<name>A0A327W0C5_9BACT</name>
<accession>A0A327W0C5</accession>
<keyword evidence="2 7" id="KW-0813">Transport</keyword>
<keyword evidence="4 7" id="KW-0812">Transmembrane</keyword>
<keyword evidence="5 7" id="KW-0472">Membrane</keyword>
<dbReference type="SUPFAM" id="SSF49464">
    <property type="entry name" value="Carboxypeptidase regulatory domain-like"/>
    <property type="match status" value="1"/>
</dbReference>
<dbReference type="RefSeq" id="WP_111592404.1">
    <property type="nucleotide sequence ID" value="NZ_QLMA01000004.1"/>
</dbReference>
<sequence length="1186" mass="132327">MSLFPTRKAIRSFGKKSIVSNFKMSCLLIPLLAMQLLSSAKTQQQRLSVHLDNVAVTTLFSAIEKQSSYRFVYSSNIIPSGMLTSVNITGGSLQEILQVAFEHTGLDFKLSDNNLVIISQNTPAFTIRGKVKDNNGSPVPGVNVMILGTSKGCITNESGEFTLESDKQLVTLVFSSIGFESKKVVVNGKDALTVVLEPNVQALQQVVVTGYQTISRERSAGSFTKVDGAMLQSKSGSMNVVDRLEGLVPGFAVNNSAKADKFLIRGATSVNGNRAPLFVVDGVPMELENLTSLVNPNDVESITFLKDATAASIWGARAANGVVVVTTKKGKFTNRSMKVSYDGFLSFKGLPDYNYLHMMNSRQFVDAAKETFNPTVHTWNKVTTPAAGNLEPVVYPHETILYNLNRGIIDQAMANKSLDSLASLNNRGQIEKELLQPGMLSNHSLSFTGGGNFHSYYGSFAYTNQQNNDKSSLQRFGINLRQDFQINKSIKADITTNVSQESSRQFVISNLPDLNTYLPYMMFRDQNGNTLSHSSIKFYQPFRENAEKQSKLNLDYNPLDDAAHNSNNKVTVSSVRLNGGLNIKLVKGLTYEGRGQYQLINSKGFSYNDQQSYAVRSELAHYTVAATTPQGMPVYYLPSSGGFYKTVNNQNTSWTVRNQLMYDNHWRNEKHQLNMLVGSEVRANKQMNENSFKRGFDFQTNTYQLYDEYSLTLNGVKKPVIGTSTPTSSTFNSSTYKYAELEDRYFSLYGNGAYTFNRKYNLNSSVRMDQSNLFGTERSQQYKPIWSVGAGWLLSNEPFFQVSQISRLNVRLTYGLGGNAPKPGDGSTRDIIMATSSSLFNGMGAQYTPLSPGNKMLTWEATHTLNAGIDFEILNQRINGSLDIYNKTTTNLLGQQNVDATTGWYAVYGNLGKMTNKGFDLQVNSKNISGDKFSWNTLLTLGLNINKVVQLSRFQALTIDDKPNSWFVEGYPAYSIFGFNYVGLNNQGNPQILTAGGKTVVKMSDAKPEDISFAGSTQPKWYGGMTNTFRYGQFDLSCLVVYNFGFYMRKDVNRFYSGRLSANLQESFANRWKQPGDEAFTDIPGYIPLITNVNDRNTNFYRYALNNIERADYVKLRDFTIGYHLPAAVAGKAGMESCRFYVQLNNVMLWKMNKDDIDPEYYNLVQGTRTLAMKPFYTIGLNVRLK</sequence>
<dbReference type="Gene3D" id="2.40.170.20">
    <property type="entry name" value="TonB-dependent receptor, beta-barrel domain"/>
    <property type="match status" value="1"/>
</dbReference>
<dbReference type="InterPro" id="IPR036942">
    <property type="entry name" value="Beta-barrel_TonB_sf"/>
</dbReference>